<dbReference type="PROSITE" id="PS51502">
    <property type="entry name" value="S_R_A_B_BARREL"/>
    <property type="match status" value="1"/>
</dbReference>
<evidence type="ECO:0000256" key="1">
    <source>
        <dbReference type="ARBA" id="ARBA00011738"/>
    </source>
</evidence>
<dbReference type="SMART" id="SM00886">
    <property type="entry name" value="Dabb"/>
    <property type="match status" value="1"/>
</dbReference>
<feature type="domain" description="Stress-response A/B barrel" evidence="2">
    <location>
        <begin position="1"/>
        <end position="97"/>
    </location>
</feature>
<name>A0AAN9UJB2_9PEZI</name>
<evidence type="ECO:0000313" key="4">
    <source>
        <dbReference type="Proteomes" id="UP001320420"/>
    </source>
</evidence>
<dbReference type="Pfam" id="PF07876">
    <property type="entry name" value="Dabb"/>
    <property type="match status" value="1"/>
</dbReference>
<evidence type="ECO:0000259" key="2">
    <source>
        <dbReference type="PROSITE" id="PS51502"/>
    </source>
</evidence>
<protein>
    <recommendedName>
        <fullName evidence="2">Stress-response A/B barrel domain-containing protein</fullName>
    </recommendedName>
</protein>
<dbReference type="InterPro" id="IPR044662">
    <property type="entry name" value="HS1/DABB1-like"/>
</dbReference>
<gene>
    <name evidence="3" type="ORF">SLS62_008288</name>
</gene>
<proteinExistence type="predicted"/>
<dbReference type="PANTHER" id="PTHR33178">
    <property type="match status" value="1"/>
</dbReference>
<evidence type="ECO:0000313" key="3">
    <source>
        <dbReference type="EMBL" id="KAK7749319.1"/>
    </source>
</evidence>
<dbReference type="AlphaFoldDB" id="A0AAN9UJB2"/>
<organism evidence="3 4">
    <name type="scientific">Diatrype stigma</name>
    <dbReference type="NCBI Taxonomy" id="117547"/>
    <lineage>
        <taxon>Eukaryota</taxon>
        <taxon>Fungi</taxon>
        <taxon>Dikarya</taxon>
        <taxon>Ascomycota</taxon>
        <taxon>Pezizomycotina</taxon>
        <taxon>Sordariomycetes</taxon>
        <taxon>Xylariomycetidae</taxon>
        <taxon>Xylariales</taxon>
        <taxon>Diatrypaceae</taxon>
        <taxon>Diatrype</taxon>
    </lineage>
</organism>
<comment type="subunit">
    <text evidence="1">Homodimer.</text>
</comment>
<comment type="caution">
    <text evidence="3">The sequence shown here is derived from an EMBL/GenBank/DDBJ whole genome shotgun (WGS) entry which is preliminary data.</text>
</comment>
<dbReference type="Gene3D" id="3.30.70.100">
    <property type="match status" value="1"/>
</dbReference>
<dbReference type="Proteomes" id="UP001320420">
    <property type="component" value="Unassembled WGS sequence"/>
</dbReference>
<dbReference type="PANTHER" id="PTHR33178:SF17">
    <property type="entry name" value="STRESS-RESPONSE A_B BARREL DOMAIN-CONTAINING PROTEIN"/>
    <property type="match status" value="1"/>
</dbReference>
<keyword evidence="4" id="KW-1185">Reference proteome</keyword>
<sequence length="117" mass="13648">MLVLFRFKPEVTKEHKATFVQELKKLKSLPCVKDNRLIVGGPSITNPIERSKNFEYALVSYHQDRAALNAYQSSKEHTWVVQNLLFPFKEDLCRFDFEVDPEDEYMCIPGLIAQKPE</sequence>
<accession>A0AAN9UJB2</accession>
<dbReference type="InterPro" id="IPR013097">
    <property type="entry name" value="Dabb"/>
</dbReference>
<dbReference type="SUPFAM" id="SSF54909">
    <property type="entry name" value="Dimeric alpha+beta barrel"/>
    <property type="match status" value="1"/>
</dbReference>
<dbReference type="EMBL" id="JAKJXP020000075">
    <property type="protein sequence ID" value="KAK7749319.1"/>
    <property type="molecule type" value="Genomic_DNA"/>
</dbReference>
<dbReference type="InterPro" id="IPR011008">
    <property type="entry name" value="Dimeric_a/b-barrel"/>
</dbReference>
<reference evidence="3 4" key="1">
    <citation type="submission" date="2024-02" db="EMBL/GenBank/DDBJ databases">
        <title>De novo assembly and annotation of 12 fungi associated with fruit tree decline syndrome in Ontario, Canada.</title>
        <authorList>
            <person name="Sulman M."/>
            <person name="Ellouze W."/>
            <person name="Ilyukhin E."/>
        </authorList>
    </citation>
    <scope>NUCLEOTIDE SEQUENCE [LARGE SCALE GENOMIC DNA]</scope>
    <source>
        <strain evidence="3 4">M11/M66-122</strain>
    </source>
</reference>